<dbReference type="EMBL" id="CYXM01000011">
    <property type="protein sequence ID" value="CUN18015.1"/>
    <property type="molecule type" value="Genomic_DNA"/>
</dbReference>
<dbReference type="RefSeq" id="WP_012741559.1">
    <property type="nucleotide sequence ID" value="NZ_CP092643.1"/>
</dbReference>
<sequence length="107" mass="13094">MDISKKDWKLFREKLSGWQENYIEGLVKEYANFLNDDIKPASERFWELEKRIKEDKRHPGVIMELKKSEVIWDIVRLIRLKVITYNDLSDFSDELQNEVKRILEMYR</sequence>
<name>A0A173UVD8_9FIRM</name>
<dbReference type="Proteomes" id="UP000095602">
    <property type="component" value="Unassembled WGS sequence"/>
</dbReference>
<evidence type="ECO:0000313" key="1">
    <source>
        <dbReference type="EMBL" id="CUN18015.1"/>
    </source>
</evidence>
<organism evidence="1 4">
    <name type="scientific">Agathobacter rectalis</name>
    <dbReference type="NCBI Taxonomy" id="39491"/>
    <lineage>
        <taxon>Bacteria</taxon>
        <taxon>Bacillati</taxon>
        <taxon>Bacillota</taxon>
        <taxon>Clostridia</taxon>
        <taxon>Lachnospirales</taxon>
        <taxon>Lachnospiraceae</taxon>
        <taxon>Agathobacter</taxon>
    </lineage>
</organism>
<protein>
    <recommendedName>
        <fullName evidence="5">Multidrug transporter</fullName>
    </recommendedName>
</protein>
<dbReference type="SMR" id="A0A173UVD8"/>
<evidence type="ECO:0000313" key="2">
    <source>
        <dbReference type="EMBL" id="CUP37705.1"/>
    </source>
</evidence>
<dbReference type="OMA" id="SEVIWDI"/>
<gene>
    <name evidence="2" type="ORF">ERS852497_02697</name>
    <name evidence="1" type="ORF">ERS852580_02378</name>
</gene>
<evidence type="ECO:0000313" key="4">
    <source>
        <dbReference type="Proteomes" id="UP000095673"/>
    </source>
</evidence>
<dbReference type="EMBL" id="CZAJ01000037">
    <property type="protein sequence ID" value="CUP37705.1"/>
    <property type="molecule type" value="Genomic_DNA"/>
</dbReference>
<reference evidence="3 4" key="1">
    <citation type="submission" date="2015-09" db="EMBL/GenBank/DDBJ databases">
        <authorList>
            <consortium name="Pathogen Informatics"/>
        </authorList>
    </citation>
    <scope>NUCLEOTIDE SEQUENCE [LARGE SCALE GENOMIC DNA]</scope>
    <source>
        <strain evidence="2 3">2789STDY5834884</strain>
        <strain evidence="1 4">2789STDY5834968</strain>
    </source>
</reference>
<accession>A0A173UVD8</accession>
<dbReference type="AlphaFoldDB" id="A0A173UVD8"/>
<dbReference type="GeneID" id="86987538"/>
<evidence type="ECO:0008006" key="5">
    <source>
        <dbReference type="Google" id="ProtNLM"/>
    </source>
</evidence>
<dbReference type="OrthoDB" id="2004804at2"/>
<dbReference type="Proteomes" id="UP000095673">
    <property type="component" value="Unassembled WGS sequence"/>
</dbReference>
<proteinExistence type="predicted"/>
<evidence type="ECO:0000313" key="3">
    <source>
        <dbReference type="Proteomes" id="UP000095602"/>
    </source>
</evidence>